<dbReference type="PANTHER" id="PTHR30344:SF1">
    <property type="entry name" value="6-PHOSPHOGLUCONOLACTONASE"/>
    <property type="match status" value="1"/>
</dbReference>
<dbReference type="EMBL" id="JAKGSG010000040">
    <property type="protein sequence ID" value="MCF4122152.1"/>
    <property type="molecule type" value="Genomic_DNA"/>
</dbReference>
<dbReference type="InterPro" id="IPR019405">
    <property type="entry name" value="Lactonase_7-beta_prop"/>
</dbReference>
<dbReference type="GO" id="GO:0017057">
    <property type="term" value="F:6-phosphogluconolactonase activity"/>
    <property type="evidence" value="ECO:0007669"/>
    <property type="project" value="TreeGrafter"/>
</dbReference>
<dbReference type="AlphaFoldDB" id="A0AA41QFE9"/>
<keyword evidence="3" id="KW-1185">Reference proteome</keyword>
<dbReference type="InterPro" id="IPR015943">
    <property type="entry name" value="WD40/YVTN_repeat-like_dom_sf"/>
</dbReference>
<protein>
    <submittedName>
        <fullName evidence="2">Lactonase family protein</fullName>
    </submittedName>
</protein>
<organism evidence="2 3">
    <name type="scientific">Antribacter soli</name>
    <dbReference type="NCBI Taxonomy" id="2910976"/>
    <lineage>
        <taxon>Bacteria</taxon>
        <taxon>Bacillati</taxon>
        <taxon>Actinomycetota</taxon>
        <taxon>Actinomycetes</taxon>
        <taxon>Micrococcales</taxon>
        <taxon>Promicromonosporaceae</taxon>
        <taxon>Antribacter</taxon>
    </lineage>
</organism>
<reference evidence="2" key="1">
    <citation type="submission" date="2022-01" db="EMBL/GenBank/DDBJ databases">
        <title>Antribacter sp. nov., isolated from Guizhou of China.</title>
        <authorList>
            <person name="Chengliang C."/>
            <person name="Ya Z."/>
        </authorList>
    </citation>
    <scope>NUCLEOTIDE SEQUENCE</scope>
    <source>
        <strain evidence="2">KLBMP 9083</strain>
    </source>
</reference>
<evidence type="ECO:0000313" key="3">
    <source>
        <dbReference type="Proteomes" id="UP001165405"/>
    </source>
</evidence>
<dbReference type="Pfam" id="PF10282">
    <property type="entry name" value="Lactonase"/>
    <property type="match status" value="1"/>
</dbReference>
<sequence length="360" mass="36665">MASSPSRSLWIGSYPRRDAAAGTGEGVWRVAVDAAGAFGPAERVVEVPAPSFLALHPSGRALYAVTETDQGALTAFALPDAGGPAPTGTVDSGGAHPCHVVATTDHVWVANYSSGTAGVWPVDADGRLTGEGRIFEHTGSGPETDRQEGPHAHYVHVQGDRVLVSDLGTDELRAYPLDGSGEGSVVATLPPGTGPRHLVERADGTVLVAGELDCRLHVLVPDDGGALRHAGSVPLTGATSADGSAGFPAHVTLSPDGRRVYTGVRGPDVLAVLAVSPAEGEGDGDVVGHLRLEHLADVPLGAATWPRHHAVLDGPDQDLVVVAAQGTDALLSVTVDRGTGKGEVVGTLRLPVPPACVLEA</sequence>
<proteinExistence type="inferred from homology"/>
<evidence type="ECO:0000313" key="2">
    <source>
        <dbReference type="EMBL" id="MCF4122152.1"/>
    </source>
</evidence>
<dbReference type="SUPFAM" id="SSF51004">
    <property type="entry name" value="C-terminal (heme d1) domain of cytochrome cd1-nitrite reductase"/>
    <property type="match status" value="1"/>
</dbReference>
<accession>A0AA41QFE9</accession>
<dbReference type="InterPro" id="IPR050282">
    <property type="entry name" value="Cycloisomerase_2"/>
</dbReference>
<evidence type="ECO:0000256" key="1">
    <source>
        <dbReference type="ARBA" id="ARBA00005564"/>
    </source>
</evidence>
<dbReference type="PANTHER" id="PTHR30344">
    <property type="entry name" value="6-PHOSPHOGLUCONOLACTONASE-RELATED"/>
    <property type="match status" value="1"/>
</dbReference>
<comment type="caution">
    <text evidence="2">The sequence shown here is derived from an EMBL/GenBank/DDBJ whole genome shotgun (WGS) entry which is preliminary data.</text>
</comment>
<dbReference type="Proteomes" id="UP001165405">
    <property type="component" value="Unassembled WGS sequence"/>
</dbReference>
<dbReference type="InterPro" id="IPR011048">
    <property type="entry name" value="Haem_d1_sf"/>
</dbReference>
<dbReference type="Gene3D" id="2.130.10.10">
    <property type="entry name" value="YVTN repeat-like/Quinoprotein amine dehydrogenase"/>
    <property type="match status" value="1"/>
</dbReference>
<name>A0AA41QFE9_9MICO</name>
<gene>
    <name evidence="2" type="ORF">L1785_14315</name>
</gene>
<dbReference type="RefSeq" id="WP_236089951.1">
    <property type="nucleotide sequence ID" value="NZ_JAKGSG010000040.1"/>
</dbReference>
<comment type="similarity">
    <text evidence="1">Belongs to the cycloisomerase 2 family.</text>
</comment>